<evidence type="ECO:0000313" key="2">
    <source>
        <dbReference type="EMBL" id="UTG72946.1"/>
    </source>
</evidence>
<reference evidence="2" key="1">
    <citation type="submission" date="2021-04" db="EMBL/GenBank/DDBJ databases">
        <title>Characterizing Neisseria spp. as novel respiratory pathobionts in bronchiectasis.</title>
        <authorList>
            <person name="Li L."/>
            <person name="Mac Aogain M."/>
            <person name="Xu T."/>
            <person name="Jaggi T.K."/>
            <person name="Chan L.Y."/>
            <person name="Keir H.R."/>
            <person name="Dicker A.J."/>
            <person name="Qu J."/>
            <person name="Liu Y."/>
            <person name="Chen H.S."/>
            <person name="Koh M.S."/>
            <person name="Ong T.H."/>
            <person name="Lim A.Y.H."/>
            <person name="Abisheganaden J."/>
            <person name="Low T.B."/>
            <person name="Oliver B.G."/>
            <person name="Tan N.S."/>
            <person name="Fang M."/>
            <person name="Chalmers J.D."/>
            <person name="Chotirmall S.H."/>
        </authorList>
    </citation>
    <scope>NUCLEOTIDE SEQUENCE</scope>
    <source>
        <strain evidence="2">TT0073</strain>
    </source>
</reference>
<dbReference type="AlphaFoldDB" id="A0A9X9I0M2"/>
<sequence length="87" mass="10029">MLPRKNRQKLTALSDKHGISSVTLSAFVNEIMDRMIFDGEKLTDLLEPLDLSWKERRIKELVLMEDLMPLLKKLAKGKEISGLKAYE</sequence>
<dbReference type="EMBL" id="CP073116">
    <property type="protein sequence ID" value="UTG72946.1"/>
    <property type="molecule type" value="Genomic_DNA"/>
</dbReference>
<feature type="domain" description="Type I restriction enzyme R protein C-terminal" evidence="1">
    <location>
        <begin position="5"/>
        <end position="73"/>
    </location>
</feature>
<gene>
    <name evidence="2" type="ORF">KCG56_03065</name>
</gene>
<organism evidence="2 3">
    <name type="scientific">Neisseria subflava</name>
    <dbReference type="NCBI Taxonomy" id="28449"/>
    <lineage>
        <taxon>Bacteria</taxon>
        <taxon>Pseudomonadati</taxon>
        <taxon>Pseudomonadota</taxon>
        <taxon>Betaproteobacteria</taxon>
        <taxon>Neisseriales</taxon>
        <taxon>Neisseriaceae</taxon>
        <taxon>Neisseria</taxon>
    </lineage>
</organism>
<dbReference type="Pfam" id="PF12008">
    <property type="entry name" value="EcoR124_C"/>
    <property type="match status" value="1"/>
</dbReference>
<protein>
    <recommendedName>
        <fullName evidence="1">Type I restriction enzyme R protein C-terminal domain-containing protein</fullName>
    </recommendedName>
</protein>
<proteinExistence type="predicted"/>
<evidence type="ECO:0000259" key="1">
    <source>
        <dbReference type="Pfam" id="PF12008"/>
    </source>
</evidence>
<accession>A0A9X9I0M2</accession>
<dbReference type="Proteomes" id="UP001057305">
    <property type="component" value="Chromosome"/>
</dbReference>
<evidence type="ECO:0000313" key="3">
    <source>
        <dbReference type="Proteomes" id="UP001057305"/>
    </source>
</evidence>
<dbReference type="InterPro" id="IPR022625">
    <property type="entry name" value="TypeI_RM_Rsu_C"/>
</dbReference>
<name>A0A9X9I0M2_NEISU</name>